<dbReference type="PANTHER" id="PTHR37839">
    <property type="entry name" value="NA(+)-TRANSLOCATING NADH-QUINONE REDUCTASE SUBUNIT A"/>
    <property type="match status" value="1"/>
</dbReference>
<evidence type="ECO:0000313" key="3">
    <source>
        <dbReference type="EMBL" id="SDZ34680.1"/>
    </source>
</evidence>
<accession>A0A1H3SAI1</accession>
<dbReference type="GO" id="GO:0006814">
    <property type="term" value="P:sodium ion transport"/>
    <property type="evidence" value="ECO:0007669"/>
    <property type="project" value="InterPro"/>
</dbReference>
<keyword evidence="3" id="KW-0830">Ubiquinone</keyword>
<dbReference type="OrthoDB" id="9774536at2"/>
<sequence length="445" mass="47784">MFIVLDQFSVVNPISGGETSVLWTRQTGLTLDLAGPAPQARATIETLITDEAALSASADQDLRVTMLVKDDQLVAQGAPILELRHQPGIVFTAPMAGRIAAIDLAPGRRLSEVRLFREDAAGRHEHATTHAQASDAALRELLLQSGLWRAFRSRPFGGLPNPDTVPSAIFVAGLDTRPLAPDPALAVRDREEHIARGVAQLLRLTNGPVFLCQEMTGADLFADAARKDRIRDLRVPAIHPWGLPGFLAHRHQPATITRPVWDIHVEDVAAIGALLATGLGPETRLISVAGPATTEARLVRCQPGADLRGLCRGRVVHGPHIVQTGSPLDARPARWLGARDRQVTVIHGAPPARPRHWLIAALRRGARPHPIIPTAAADRALGGAMPTMALLRALAVGDRETAIRLGALSLVGEDLALADYLTCAEPRHSTLLEKILHDIAEEEAP</sequence>
<evidence type="ECO:0000313" key="4">
    <source>
        <dbReference type="Proteomes" id="UP000198914"/>
    </source>
</evidence>
<dbReference type="EMBL" id="FNPX01000011">
    <property type="protein sequence ID" value="SDZ34680.1"/>
    <property type="molecule type" value="Genomic_DNA"/>
</dbReference>
<dbReference type="PANTHER" id="PTHR37839:SF1">
    <property type="entry name" value="NA(+)-TRANSLOCATING NADH-QUINONE REDUCTASE SUBUNIT A"/>
    <property type="match status" value="1"/>
</dbReference>
<feature type="domain" description="NqrA N-terminal barrel-sandwich hybrid" evidence="1">
    <location>
        <begin position="27"/>
        <end position="114"/>
    </location>
</feature>
<dbReference type="InterPro" id="IPR056148">
    <property type="entry name" value="NQRA_2nd"/>
</dbReference>
<protein>
    <submittedName>
        <fullName evidence="3">Na+-transporting NADH:ubiquinone oxidoreductase subunit A</fullName>
    </submittedName>
</protein>
<feature type="domain" description="NqrA second alpha/beta" evidence="2">
    <location>
        <begin position="135"/>
        <end position="278"/>
    </location>
</feature>
<dbReference type="RefSeq" id="WP_092646398.1">
    <property type="nucleotide sequence ID" value="NZ_FNPX01000011.1"/>
</dbReference>
<dbReference type="Proteomes" id="UP000198914">
    <property type="component" value="Unassembled WGS sequence"/>
</dbReference>
<dbReference type="Pfam" id="PF24836">
    <property type="entry name" value="NQRA_2nd"/>
    <property type="match status" value="1"/>
</dbReference>
<name>A0A1H3SAI1_9RHOB</name>
<dbReference type="InterPro" id="IPR056147">
    <property type="entry name" value="NQRA_N"/>
</dbReference>
<reference evidence="4" key="1">
    <citation type="submission" date="2016-10" db="EMBL/GenBank/DDBJ databases">
        <authorList>
            <person name="Varghese N."/>
            <person name="Submissions S."/>
        </authorList>
    </citation>
    <scope>NUCLEOTIDE SEQUENCE [LARGE SCALE GENOMIC DNA]</scope>
    <source>
        <strain evidence="4">DSM 100420</strain>
    </source>
</reference>
<evidence type="ECO:0000259" key="2">
    <source>
        <dbReference type="Pfam" id="PF24836"/>
    </source>
</evidence>
<dbReference type="InterPro" id="IPR008703">
    <property type="entry name" value="NqrA"/>
</dbReference>
<proteinExistence type="predicted"/>
<keyword evidence="4" id="KW-1185">Reference proteome</keyword>
<dbReference type="STRING" id="1244108.SAMN05444004_11138"/>
<organism evidence="3 4">
    <name type="scientific">Jannaschia faecimaris</name>
    <dbReference type="NCBI Taxonomy" id="1244108"/>
    <lineage>
        <taxon>Bacteria</taxon>
        <taxon>Pseudomonadati</taxon>
        <taxon>Pseudomonadota</taxon>
        <taxon>Alphaproteobacteria</taxon>
        <taxon>Rhodobacterales</taxon>
        <taxon>Roseobacteraceae</taxon>
        <taxon>Jannaschia</taxon>
    </lineage>
</organism>
<dbReference type="AlphaFoldDB" id="A0A1H3SAI1"/>
<dbReference type="GO" id="GO:0016655">
    <property type="term" value="F:oxidoreductase activity, acting on NAD(P)H, quinone or similar compound as acceptor"/>
    <property type="evidence" value="ECO:0007669"/>
    <property type="project" value="InterPro"/>
</dbReference>
<dbReference type="Pfam" id="PF05896">
    <property type="entry name" value="NQRA_N"/>
    <property type="match status" value="1"/>
</dbReference>
<gene>
    <name evidence="3" type="ORF">SAMN05444004_11138</name>
</gene>
<evidence type="ECO:0000259" key="1">
    <source>
        <dbReference type="Pfam" id="PF05896"/>
    </source>
</evidence>